<dbReference type="OrthoDB" id="2507171at2759"/>
<dbReference type="Proteomes" id="UP000765509">
    <property type="component" value="Unassembled WGS sequence"/>
</dbReference>
<evidence type="ECO:0000313" key="1">
    <source>
        <dbReference type="EMBL" id="MBW0522226.1"/>
    </source>
</evidence>
<organism evidence="1 2">
    <name type="scientific">Austropuccinia psidii MF-1</name>
    <dbReference type="NCBI Taxonomy" id="1389203"/>
    <lineage>
        <taxon>Eukaryota</taxon>
        <taxon>Fungi</taxon>
        <taxon>Dikarya</taxon>
        <taxon>Basidiomycota</taxon>
        <taxon>Pucciniomycotina</taxon>
        <taxon>Pucciniomycetes</taxon>
        <taxon>Pucciniales</taxon>
        <taxon>Sphaerophragmiaceae</taxon>
        <taxon>Austropuccinia</taxon>
    </lineage>
</organism>
<gene>
    <name evidence="1" type="ORF">O181_061941</name>
</gene>
<reference evidence="1" key="1">
    <citation type="submission" date="2021-03" db="EMBL/GenBank/DDBJ databases">
        <title>Draft genome sequence of rust myrtle Austropuccinia psidii MF-1, a brazilian biotype.</title>
        <authorList>
            <person name="Quecine M.C."/>
            <person name="Pachon D.M.R."/>
            <person name="Bonatelli M.L."/>
            <person name="Correr F.H."/>
            <person name="Franceschini L.M."/>
            <person name="Leite T.F."/>
            <person name="Margarido G.R.A."/>
            <person name="Almeida C.A."/>
            <person name="Ferrarezi J.A."/>
            <person name="Labate C.A."/>
        </authorList>
    </citation>
    <scope>NUCLEOTIDE SEQUENCE</scope>
    <source>
        <strain evidence="1">MF-1</strain>
    </source>
</reference>
<keyword evidence="2" id="KW-1185">Reference proteome</keyword>
<comment type="caution">
    <text evidence="1">The sequence shown here is derived from an EMBL/GenBank/DDBJ whole genome shotgun (WGS) entry which is preliminary data.</text>
</comment>
<dbReference type="AlphaFoldDB" id="A0A9Q3EH37"/>
<name>A0A9Q3EH37_9BASI</name>
<dbReference type="EMBL" id="AVOT02029403">
    <property type="protein sequence ID" value="MBW0522226.1"/>
    <property type="molecule type" value="Genomic_DNA"/>
</dbReference>
<protein>
    <submittedName>
        <fullName evidence="1">Uncharacterized protein</fullName>
    </submittedName>
</protein>
<evidence type="ECO:0000313" key="2">
    <source>
        <dbReference type="Proteomes" id="UP000765509"/>
    </source>
</evidence>
<accession>A0A9Q3EH37</accession>
<proteinExistence type="predicted"/>
<sequence length="115" mass="13377">MKTPKRNIFRWKIAIPEYRANMTIVNKDKNIHKNAGGLRRWPLQNDIDNPAYVPEVEFPQIPIEGISVTDLITTFFEEVRNSYTQDINCSILCQFITKESKDSSLIHALDEILKK</sequence>